<dbReference type="Gene3D" id="2.60.40.2900">
    <property type="match status" value="1"/>
</dbReference>
<dbReference type="InterPro" id="IPR038708">
    <property type="entry name" value="Gp34-like_sf"/>
</dbReference>
<sequence>MSLGWRLMLSMVFTLSILHITIQKNDECQKMMKATMEKLKYQRALGCYFKRIDPSKTTTKGTDGTTLTCTLPDVQVNASWEVEWVVEKLHASVDTVGYYESSPSSGPKFKRTYFNYVPMNGLSKQHKANTPVGVKNGFRVDNSSTGNSGGNLHVYSNATEGSVDSIKCRLKMCPWTSDEKMKTPDEAMLKKMNEVLKLPNYGVPELEPEPRFEYDYTKKESPDVTVTALTVIVTFLFVGLLLVLIYLYGPSLYRRFFSNDCCSNFKPLKSN</sequence>
<keyword evidence="1" id="KW-1133">Transmembrane helix</keyword>
<accession>A3R011</accession>
<dbReference type="InterPro" id="IPR022022">
    <property type="entry name" value="M04gp34-like"/>
</dbReference>
<dbReference type="Pfam" id="PF12216">
    <property type="entry name" value="m04gp34like"/>
    <property type="match status" value="1"/>
</dbReference>
<evidence type="ECO:0000256" key="1">
    <source>
        <dbReference type="SAM" id="Phobius"/>
    </source>
</evidence>
<protein>
    <submittedName>
        <fullName evidence="2">M04/gp34 protein</fullName>
    </submittedName>
</protein>
<keyword evidence="1" id="KW-0472">Membrane</keyword>
<reference evidence="2" key="1">
    <citation type="journal article" date="2007" name="J. Gen. Virol.">
        <title>Extensive sequence variation exists among isolates of murine cytomegalovirus within members of the m02 family of genes.</title>
        <authorList>
            <person name="Corbett A.J."/>
            <person name="Forbes C.A."/>
            <person name="Moro D."/>
            <person name="Scalzo A.A."/>
        </authorList>
    </citation>
    <scope>NUCLEOTIDE SEQUENCE</scope>
    <source>
        <strain evidence="2">MI4B</strain>
    </source>
</reference>
<keyword evidence="1" id="KW-0812">Transmembrane</keyword>
<organism evidence="2">
    <name type="scientific">Murid herpesvirus 1</name>
    <name type="common">MuHV-1</name>
    <name type="synonym">Mouse cytomegalovirus</name>
    <dbReference type="NCBI Taxonomy" id="10366"/>
    <lineage>
        <taxon>Viruses</taxon>
        <taxon>Duplodnaviria</taxon>
        <taxon>Heunggongvirae</taxon>
        <taxon>Peploviricota</taxon>
        <taxon>Herviviricetes</taxon>
        <taxon>Herpesvirales</taxon>
        <taxon>Orthoherpesviridae</taxon>
        <taxon>Betaherpesvirinae</taxon>
        <taxon>Muromegalovirus</taxon>
        <taxon>Muromegalovirus muridbeta1</taxon>
    </lineage>
</organism>
<proteinExistence type="predicted"/>
<feature type="transmembrane region" description="Helical" evidence="1">
    <location>
        <begin position="226"/>
        <end position="248"/>
    </location>
</feature>
<dbReference type="EMBL" id="EF031251">
    <property type="protein sequence ID" value="ABM74029.1"/>
    <property type="molecule type" value="Genomic_DNA"/>
</dbReference>
<name>A3R011_MUHV1</name>
<evidence type="ECO:0000313" key="2">
    <source>
        <dbReference type="EMBL" id="ABM74029.1"/>
    </source>
</evidence>
<organismHost>
    <name type="scientific">Mus musculus</name>
    <name type="common">Mouse</name>
    <dbReference type="NCBI Taxonomy" id="10090"/>
</organismHost>